<dbReference type="PANTHER" id="PTHR42939:SF1">
    <property type="entry name" value="ABC TRANSPORTER ATP-BINDING PROTEIN ALBC-RELATED"/>
    <property type="match status" value="1"/>
</dbReference>
<keyword evidence="3 5" id="KW-0067">ATP-binding</keyword>
<dbReference type="InterPro" id="IPR003593">
    <property type="entry name" value="AAA+_ATPase"/>
</dbReference>
<dbReference type="SUPFAM" id="SSF52540">
    <property type="entry name" value="P-loop containing nucleoside triphosphate hydrolases"/>
    <property type="match status" value="1"/>
</dbReference>
<dbReference type="GO" id="GO:0005524">
    <property type="term" value="F:ATP binding"/>
    <property type="evidence" value="ECO:0007669"/>
    <property type="project" value="UniProtKB-KW"/>
</dbReference>
<evidence type="ECO:0000256" key="1">
    <source>
        <dbReference type="ARBA" id="ARBA00022448"/>
    </source>
</evidence>
<protein>
    <submittedName>
        <fullName evidence="5">ABC transporter ATP-binding protein</fullName>
    </submittedName>
</protein>
<dbReference type="InterPro" id="IPR027417">
    <property type="entry name" value="P-loop_NTPase"/>
</dbReference>
<dbReference type="Pfam" id="PF00005">
    <property type="entry name" value="ABC_tran"/>
    <property type="match status" value="1"/>
</dbReference>
<evidence type="ECO:0000259" key="4">
    <source>
        <dbReference type="PROSITE" id="PS50893"/>
    </source>
</evidence>
<dbReference type="InterPro" id="IPR003439">
    <property type="entry name" value="ABC_transporter-like_ATP-bd"/>
</dbReference>
<dbReference type="AlphaFoldDB" id="A0A933MJU3"/>
<keyword evidence="2" id="KW-0547">Nucleotide-binding</keyword>
<name>A0A933MJU3_UNCT6</name>
<evidence type="ECO:0000313" key="6">
    <source>
        <dbReference type="Proteomes" id="UP000736328"/>
    </source>
</evidence>
<gene>
    <name evidence="5" type="ORF">HY768_00360</name>
</gene>
<evidence type="ECO:0000313" key="5">
    <source>
        <dbReference type="EMBL" id="MBI4725676.1"/>
    </source>
</evidence>
<dbReference type="InterPro" id="IPR051782">
    <property type="entry name" value="ABC_Transporter_VariousFunc"/>
</dbReference>
<reference evidence="5" key="1">
    <citation type="submission" date="2020-07" db="EMBL/GenBank/DDBJ databases">
        <title>Huge and variable diversity of episymbiotic CPR bacteria and DPANN archaea in groundwater ecosystems.</title>
        <authorList>
            <person name="He C.Y."/>
            <person name="Keren R."/>
            <person name="Whittaker M."/>
            <person name="Farag I.F."/>
            <person name="Doudna J."/>
            <person name="Cate J.H.D."/>
            <person name="Banfield J.F."/>
        </authorList>
    </citation>
    <scope>NUCLEOTIDE SEQUENCE</scope>
    <source>
        <strain evidence="5">NC_groundwater_1520_Pr4_B-0.1um_53_5</strain>
    </source>
</reference>
<dbReference type="GO" id="GO:0016887">
    <property type="term" value="F:ATP hydrolysis activity"/>
    <property type="evidence" value="ECO:0007669"/>
    <property type="project" value="InterPro"/>
</dbReference>
<dbReference type="Gene3D" id="3.40.50.300">
    <property type="entry name" value="P-loop containing nucleotide triphosphate hydrolases"/>
    <property type="match status" value="1"/>
</dbReference>
<evidence type="ECO:0000256" key="2">
    <source>
        <dbReference type="ARBA" id="ARBA00022741"/>
    </source>
</evidence>
<keyword evidence="1" id="KW-0813">Transport</keyword>
<organism evidence="5 6">
    <name type="scientific">candidate division TA06 bacterium</name>
    <dbReference type="NCBI Taxonomy" id="2250710"/>
    <lineage>
        <taxon>Bacteria</taxon>
        <taxon>Bacteria division TA06</taxon>
    </lineage>
</organism>
<evidence type="ECO:0000256" key="3">
    <source>
        <dbReference type="ARBA" id="ARBA00022840"/>
    </source>
</evidence>
<feature type="domain" description="ABC transporter" evidence="4">
    <location>
        <begin position="5"/>
        <end position="235"/>
    </location>
</feature>
<dbReference type="CDD" id="cd03230">
    <property type="entry name" value="ABC_DR_subfamily_A"/>
    <property type="match status" value="1"/>
</dbReference>
<dbReference type="EMBL" id="JACQXR010000004">
    <property type="protein sequence ID" value="MBI4725676.1"/>
    <property type="molecule type" value="Genomic_DNA"/>
</dbReference>
<dbReference type="PANTHER" id="PTHR42939">
    <property type="entry name" value="ABC TRANSPORTER ATP-BINDING PROTEIN ALBC-RELATED"/>
    <property type="match status" value="1"/>
</dbReference>
<proteinExistence type="predicted"/>
<dbReference type="SMART" id="SM00382">
    <property type="entry name" value="AAA"/>
    <property type="match status" value="1"/>
</dbReference>
<dbReference type="Proteomes" id="UP000736328">
    <property type="component" value="Unassembled WGS sequence"/>
</dbReference>
<sequence length="246" mass="27169">MSRGIELKNLSKSFGAKLAVDDISLSIGSGEIFGLLGPNGAGKTTTLKMLAGILQPSGGARSICGFDLEQSPTQAKQCLGFIPDDPFIYEKLSGREFLRLVARLYGCPDKGLELRVEELIDRFETQEWIDRRAESYSHGMRQKTVLAATLLHQPKVYLIDEPLVGLDPASIILVKQIFQEEAKKGCSLLISTHTLSLAESVCHRIGIIANGRLAALGTLEELMELSQHRHQDLESLYLEFTRSNEQ</sequence>
<accession>A0A933MJU3</accession>
<dbReference type="PROSITE" id="PS50893">
    <property type="entry name" value="ABC_TRANSPORTER_2"/>
    <property type="match status" value="1"/>
</dbReference>
<comment type="caution">
    <text evidence="5">The sequence shown here is derived from an EMBL/GenBank/DDBJ whole genome shotgun (WGS) entry which is preliminary data.</text>
</comment>